<name>R7UDR2_CAPTE</name>
<evidence type="ECO:0000313" key="3">
    <source>
        <dbReference type="Proteomes" id="UP000014760"/>
    </source>
</evidence>
<keyword evidence="3" id="KW-1185">Reference proteome</keyword>
<reference evidence="2" key="3">
    <citation type="submission" date="2015-06" db="UniProtKB">
        <authorList>
            <consortium name="EnsemblMetazoa"/>
        </authorList>
    </citation>
    <scope>IDENTIFICATION</scope>
</reference>
<dbReference type="OrthoDB" id="10021186at2759"/>
<dbReference type="EMBL" id="KB302198">
    <property type="protein sequence ID" value="ELU04525.1"/>
    <property type="molecule type" value="Genomic_DNA"/>
</dbReference>
<dbReference type="AlphaFoldDB" id="R7UDR2"/>
<reference evidence="1 3" key="2">
    <citation type="journal article" date="2013" name="Nature">
        <title>Insights into bilaterian evolution from three spiralian genomes.</title>
        <authorList>
            <person name="Simakov O."/>
            <person name="Marletaz F."/>
            <person name="Cho S.J."/>
            <person name="Edsinger-Gonzales E."/>
            <person name="Havlak P."/>
            <person name="Hellsten U."/>
            <person name="Kuo D.H."/>
            <person name="Larsson T."/>
            <person name="Lv J."/>
            <person name="Arendt D."/>
            <person name="Savage R."/>
            <person name="Osoegawa K."/>
            <person name="de Jong P."/>
            <person name="Grimwood J."/>
            <person name="Chapman J.A."/>
            <person name="Shapiro H."/>
            <person name="Aerts A."/>
            <person name="Otillar R.P."/>
            <person name="Terry A.Y."/>
            <person name="Boore J.L."/>
            <person name="Grigoriev I.V."/>
            <person name="Lindberg D.R."/>
            <person name="Seaver E.C."/>
            <person name="Weisblat D.A."/>
            <person name="Putnam N.H."/>
            <person name="Rokhsar D.S."/>
        </authorList>
    </citation>
    <scope>NUCLEOTIDE SEQUENCE</scope>
    <source>
        <strain evidence="1 3">I ESC-2004</strain>
    </source>
</reference>
<dbReference type="HOGENOM" id="CLU_1431338_0_0_1"/>
<proteinExistence type="predicted"/>
<dbReference type="PANTHER" id="PTHR31751">
    <property type="entry name" value="SI:CH211-108C17.2-RELATED-RELATED"/>
    <property type="match status" value="1"/>
</dbReference>
<dbReference type="EMBL" id="AMQN01008096">
    <property type="status" value="NOT_ANNOTATED_CDS"/>
    <property type="molecule type" value="Genomic_DNA"/>
</dbReference>
<accession>R7UDR2</accession>
<protein>
    <submittedName>
        <fullName evidence="1 2">Uncharacterized protein</fullName>
    </submittedName>
</protein>
<feature type="non-terminal residue" evidence="1">
    <location>
        <position position="1"/>
    </location>
</feature>
<organism evidence="1">
    <name type="scientific">Capitella teleta</name>
    <name type="common">Polychaete worm</name>
    <dbReference type="NCBI Taxonomy" id="283909"/>
    <lineage>
        <taxon>Eukaryota</taxon>
        <taxon>Metazoa</taxon>
        <taxon>Spiralia</taxon>
        <taxon>Lophotrochozoa</taxon>
        <taxon>Annelida</taxon>
        <taxon>Polychaeta</taxon>
        <taxon>Sedentaria</taxon>
        <taxon>Scolecida</taxon>
        <taxon>Capitellidae</taxon>
        <taxon>Capitella</taxon>
    </lineage>
</organism>
<dbReference type="PANTHER" id="PTHR31751:SF42">
    <property type="entry name" value="PROTEIN CBG10204"/>
    <property type="match status" value="1"/>
</dbReference>
<dbReference type="OMA" id="CTASSHK"/>
<evidence type="ECO:0000313" key="2">
    <source>
        <dbReference type="EnsemblMetazoa" id="CapteP97567"/>
    </source>
</evidence>
<dbReference type="Proteomes" id="UP000014760">
    <property type="component" value="Unassembled WGS sequence"/>
</dbReference>
<evidence type="ECO:0000313" key="1">
    <source>
        <dbReference type="EMBL" id="ELU04525.1"/>
    </source>
</evidence>
<gene>
    <name evidence="1" type="ORF">CAPTEDRAFT_97567</name>
</gene>
<reference evidence="3" key="1">
    <citation type="submission" date="2012-12" db="EMBL/GenBank/DDBJ databases">
        <authorList>
            <person name="Hellsten U."/>
            <person name="Grimwood J."/>
            <person name="Chapman J.A."/>
            <person name="Shapiro H."/>
            <person name="Aerts A."/>
            <person name="Otillar R.P."/>
            <person name="Terry A.Y."/>
            <person name="Boore J.L."/>
            <person name="Simakov O."/>
            <person name="Marletaz F."/>
            <person name="Cho S.-J."/>
            <person name="Edsinger-Gonzales E."/>
            <person name="Havlak P."/>
            <person name="Kuo D.-H."/>
            <person name="Larsson T."/>
            <person name="Lv J."/>
            <person name="Arendt D."/>
            <person name="Savage R."/>
            <person name="Osoegawa K."/>
            <person name="de Jong P."/>
            <person name="Lindberg D.R."/>
            <person name="Seaver E.C."/>
            <person name="Weisblat D.A."/>
            <person name="Putnam N.H."/>
            <person name="Grigoriev I.V."/>
            <person name="Rokhsar D.S."/>
        </authorList>
    </citation>
    <scope>NUCLEOTIDE SEQUENCE</scope>
    <source>
        <strain evidence="3">I ESC-2004</strain>
    </source>
</reference>
<dbReference type="EMBL" id="AMQN01008097">
    <property type="status" value="NOT_ANNOTATED_CDS"/>
    <property type="molecule type" value="Genomic_DNA"/>
</dbReference>
<dbReference type="EnsemblMetazoa" id="CapteT97567">
    <property type="protein sequence ID" value="CapteP97567"/>
    <property type="gene ID" value="CapteG97567"/>
</dbReference>
<sequence length="190" mass="22372">YDSYHLDKRIRKRLVAKAKIKGNKELRDWVKAISHNLYGPHTTVATVQILLQKMWISAIFHVTNYHSWRRFDMYHECTHGPLDSQEAKKKWLKTIVRDKAILRDLQQAMRAMHTGSLECYHNLLLKYCSKGQAFFYAGMVTRMQPAVLDPNNNLSCKHATTKDVIQRFKDVFPKRTKELMDSPCIYEEKT</sequence>
<dbReference type="EMBL" id="AMQN01008098">
    <property type="status" value="NOT_ANNOTATED_CDS"/>
    <property type="molecule type" value="Genomic_DNA"/>
</dbReference>